<dbReference type="InterPro" id="IPR036919">
    <property type="entry name" value="Ribo_uL30_ferredoxin-like_sf"/>
</dbReference>
<dbReference type="EMBL" id="NJEU01000001">
    <property type="protein sequence ID" value="PHH83831.1"/>
    <property type="molecule type" value="Genomic_DNA"/>
</dbReference>
<evidence type="ECO:0000256" key="1">
    <source>
        <dbReference type="ARBA" id="ARBA00004173"/>
    </source>
</evidence>
<sequence length="87" mass="10044">MSYLRITLHRSSIGMPQRSRDVLAALGLKRRMQTVFHRADPNIAGMVFRVKELVRVSEVARPLTPKQLRAERKPPSGFYIEKAMPRK</sequence>
<dbReference type="CDD" id="cd01658">
    <property type="entry name" value="Ribosomal_L30"/>
    <property type="match status" value="1"/>
</dbReference>
<dbReference type="Pfam" id="PF00327">
    <property type="entry name" value="Ribosomal_L30"/>
    <property type="match status" value="1"/>
</dbReference>
<organism evidence="10 11">
    <name type="scientific">Ophiocordyceps australis</name>
    <dbReference type="NCBI Taxonomy" id="1399860"/>
    <lineage>
        <taxon>Eukaryota</taxon>
        <taxon>Fungi</taxon>
        <taxon>Dikarya</taxon>
        <taxon>Ascomycota</taxon>
        <taxon>Pezizomycotina</taxon>
        <taxon>Sordariomycetes</taxon>
        <taxon>Hypocreomycetidae</taxon>
        <taxon>Hypocreales</taxon>
        <taxon>Ophiocordycipitaceae</taxon>
        <taxon>Ophiocordyceps</taxon>
    </lineage>
</organism>
<evidence type="ECO:0000313" key="10">
    <source>
        <dbReference type="EMBL" id="PHH83831.1"/>
    </source>
</evidence>
<comment type="function">
    <text evidence="7">Component of the mitochondrial ribosome (mitoribosome), a dedicated translation machinery responsible for the synthesis of mitochondrial genome-encoded proteins, including at least some of the essential transmembrane subunits of the mitochondrial respiratory chain. The mitoribosomes are attached to the mitochondrial inner membrane and translation products are cotranslationally integrated into the membrane.</text>
</comment>
<evidence type="ECO:0000259" key="9">
    <source>
        <dbReference type="Pfam" id="PF00327"/>
    </source>
</evidence>
<dbReference type="InterPro" id="IPR005996">
    <property type="entry name" value="Ribosomal_uL30_bac-type"/>
</dbReference>
<dbReference type="InterPro" id="IPR016082">
    <property type="entry name" value="Ribosomal_uL30_ferredoxin-like"/>
</dbReference>
<dbReference type="PANTHER" id="PTHR15892:SF2">
    <property type="entry name" value="LARGE RIBOSOMAL SUBUNIT PROTEIN UL30M"/>
    <property type="match status" value="1"/>
</dbReference>
<keyword evidence="5 8" id="KW-0687">Ribonucleoprotein</keyword>
<dbReference type="Gene3D" id="3.30.1390.20">
    <property type="entry name" value="Ribosomal protein L30, ferredoxin-like fold domain"/>
    <property type="match status" value="1"/>
</dbReference>
<evidence type="ECO:0000256" key="3">
    <source>
        <dbReference type="ARBA" id="ARBA00022980"/>
    </source>
</evidence>
<evidence type="ECO:0000256" key="8">
    <source>
        <dbReference type="RuleBase" id="RU003734"/>
    </source>
</evidence>
<protein>
    <recommendedName>
        <fullName evidence="6">Large ribosomal subunit protein uL30m</fullName>
    </recommendedName>
</protein>
<comment type="subcellular location">
    <subcellularLocation>
        <location evidence="1">Mitochondrion</location>
    </subcellularLocation>
</comment>
<keyword evidence="11" id="KW-1185">Reference proteome</keyword>
<comment type="caution">
    <text evidence="10">The sequence shown here is derived from an EMBL/GenBank/DDBJ whole genome shotgun (WGS) entry which is preliminary data.</text>
</comment>
<dbReference type="SUPFAM" id="SSF55129">
    <property type="entry name" value="Ribosomal protein L30p/L7e"/>
    <property type="match status" value="1"/>
</dbReference>
<dbReference type="InterPro" id="IPR018038">
    <property type="entry name" value="Ribosomal_uL30_CS"/>
</dbReference>
<dbReference type="FunFam" id="3.30.1390.20:FF:000010">
    <property type="entry name" value="Large subunit ribosomal protein L30"/>
    <property type="match status" value="1"/>
</dbReference>
<evidence type="ECO:0000256" key="6">
    <source>
        <dbReference type="ARBA" id="ARBA00035281"/>
    </source>
</evidence>
<accession>A0A2C5ZWR4</accession>
<dbReference type="PANTHER" id="PTHR15892">
    <property type="entry name" value="MITOCHONDRIAL RIBOSOMAL PROTEIN L30"/>
    <property type="match status" value="1"/>
</dbReference>
<dbReference type="GO" id="GO:0015934">
    <property type="term" value="C:large ribosomal subunit"/>
    <property type="evidence" value="ECO:0007669"/>
    <property type="project" value="InterPro"/>
</dbReference>
<dbReference type="GO" id="GO:0003735">
    <property type="term" value="F:structural constituent of ribosome"/>
    <property type="evidence" value="ECO:0007669"/>
    <property type="project" value="InterPro"/>
</dbReference>
<dbReference type="PROSITE" id="PS00634">
    <property type="entry name" value="RIBOSOMAL_L30"/>
    <property type="match status" value="1"/>
</dbReference>
<dbReference type="GO" id="GO:0005739">
    <property type="term" value="C:mitochondrion"/>
    <property type="evidence" value="ECO:0007669"/>
    <property type="project" value="UniProtKB-SubCell"/>
</dbReference>
<dbReference type="OrthoDB" id="509901at2759"/>
<proteinExistence type="inferred from homology"/>
<dbReference type="AlphaFoldDB" id="A0A2C5ZWR4"/>
<comment type="similarity">
    <text evidence="2 8">Belongs to the universal ribosomal protein uL30 family.</text>
</comment>
<keyword evidence="3 8" id="KW-0689">Ribosomal protein</keyword>
<dbReference type="Proteomes" id="UP000224854">
    <property type="component" value="Unassembled WGS sequence"/>
</dbReference>
<dbReference type="GO" id="GO:0006412">
    <property type="term" value="P:translation"/>
    <property type="evidence" value="ECO:0007669"/>
    <property type="project" value="InterPro"/>
</dbReference>
<reference evidence="10 11" key="1">
    <citation type="submission" date="2017-06" db="EMBL/GenBank/DDBJ databases">
        <title>Ant-infecting Ophiocordyceps genomes reveal a high diversity of potential behavioral manipulation genes and a possible major role for enterotoxins.</title>
        <authorList>
            <person name="De Bekker C."/>
            <person name="Evans H.C."/>
            <person name="Brachmann A."/>
            <person name="Hughes D.P."/>
        </authorList>
    </citation>
    <scope>NUCLEOTIDE SEQUENCE [LARGE SCALE GENOMIC DNA]</scope>
    <source>
        <strain evidence="10 11">1348a</strain>
    </source>
</reference>
<gene>
    <name evidence="10" type="ORF">CDD82_21</name>
</gene>
<name>A0A2C5ZWR4_9HYPO</name>
<evidence type="ECO:0000256" key="7">
    <source>
        <dbReference type="ARBA" id="ARBA00037226"/>
    </source>
</evidence>
<evidence type="ECO:0000256" key="2">
    <source>
        <dbReference type="ARBA" id="ARBA00007594"/>
    </source>
</evidence>
<evidence type="ECO:0000256" key="5">
    <source>
        <dbReference type="ARBA" id="ARBA00023274"/>
    </source>
</evidence>
<dbReference type="HAMAP" id="MF_01371_B">
    <property type="entry name" value="Ribosomal_uL30_B"/>
    <property type="match status" value="1"/>
</dbReference>
<dbReference type="NCBIfam" id="TIGR01308">
    <property type="entry name" value="rpmD_bact"/>
    <property type="match status" value="1"/>
</dbReference>
<keyword evidence="4" id="KW-0496">Mitochondrion</keyword>
<evidence type="ECO:0000313" key="11">
    <source>
        <dbReference type="Proteomes" id="UP000224854"/>
    </source>
</evidence>
<evidence type="ECO:0000256" key="4">
    <source>
        <dbReference type="ARBA" id="ARBA00023128"/>
    </source>
</evidence>
<feature type="domain" description="Large ribosomal subunit protein uL30-like ferredoxin-like fold" evidence="9">
    <location>
        <begin position="4"/>
        <end position="54"/>
    </location>
</feature>